<evidence type="ECO:0000313" key="4">
    <source>
        <dbReference type="Proteomes" id="UP001597509"/>
    </source>
</evidence>
<comment type="caution">
    <text evidence="3">The sequence shown here is derived from an EMBL/GenBank/DDBJ whole genome shotgun (WGS) entry which is preliminary data.</text>
</comment>
<comment type="similarity">
    <text evidence="1">Belongs to the UPF0162 family.</text>
</comment>
<proteinExistence type="inferred from homology"/>
<dbReference type="Pfam" id="PF13369">
    <property type="entry name" value="Transglut_core2"/>
    <property type="match status" value="1"/>
</dbReference>
<keyword evidence="4" id="KW-1185">Reference proteome</keyword>
<dbReference type="PANTHER" id="PTHR31350">
    <property type="entry name" value="SI:DKEY-261L7.2"/>
    <property type="match status" value="1"/>
</dbReference>
<dbReference type="Proteomes" id="UP001597509">
    <property type="component" value="Unassembled WGS sequence"/>
</dbReference>
<reference evidence="4" key="1">
    <citation type="journal article" date="2019" name="Int. J. Syst. Evol. Microbiol.">
        <title>The Global Catalogue of Microorganisms (GCM) 10K type strain sequencing project: providing services to taxonomists for standard genome sequencing and annotation.</title>
        <authorList>
            <consortium name="The Broad Institute Genomics Platform"/>
            <consortium name="The Broad Institute Genome Sequencing Center for Infectious Disease"/>
            <person name="Wu L."/>
            <person name="Ma J."/>
        </authorList>
    </citation>
    <scope>NUCLEOTIDE SEQUENCE [LARGE SCALE GENOMIC DNA]</scope>
    <source>
        <strain evidence="4">KCTC 22209</strain>
    </source>
</reference>
<name>A0ABW5YSK5_9SPHI</name>
<sequence length="282" mass="33000">MDEKELHALVTLLDDPDQLISEEIENKLLSLGPEIIPSLEEYWESAFDPFIQERLEKIIHAIQFDQIKSELLIWKMSNSFNLLEGLIIINSYQYPSYDHNLIRMSLEELKRDIWMELRYEMTPYEKVSLMNYVLFDKFGLSGNTNDYHNPQNSFIGRVLETKKGNPLTLSCIYSIVAQKLDIPIFGINLPKHFILSYLDEDQNADHLLFYLNAFNKGQVMQKADVISFLKQLNLPLSKEFMLPCDNVTILKRVLRNLVTAYEQNESVGKKQEIEILFKLLEE</sequence>
<dbReference type="InterPro" id="IPR032698">
    <property type="entry name" value="SirB1_N"/>
</dbReference>
<evidence type="ECO:0000259" key="2">
    <source>
        <dbReference type="Pfam" id="PF13369"/>
    </source>
</evidence>
<organism evidence="3 4">
    <name type="scientific">Sphingobacterium anhuiense</name>
    <dbReference type="NCBI Taxonomy" id="493780"/>
    <lineage>
        <taxon>Bacteria</taxon>
        <taxon>Pseudomonadati</taxon>
        <taxon>Bacteroidota</taxon>
        <taxon>Sphingobacteriia</taxon>
        <taxon>Sphingobacteriales</taxon>
        <taxon>Sphingobacteriaceae</taxon>
        <taxon>Sphingobacterium</taxon>
    </lineage>
</organism>
<accession>A0ABW5YSK5</accession>
<protein>
    <submittedName>
        <fullName evidence="3">Transglutaminase-like domain-containing protein</fullName>
    </submittedName>
</protein>
<evidence type="ECO:0000256" key="1">
    <source>
        <dbReference type="ARBA" id="ARBA00007100"/>
    </source>
</evidence>
<dbReference type="PANTHER" id="PTHR31350:SF21">
    <property type="entry name" value="F-BOX ONLY PROTEIN 21"/>
    <property type="match status" value="1"/>
</dbReference>
<dbReference type="RefSeq" id="WP_380918674.1">
    <property type="nucleotide sequence ID" value="NZ_JBHUPE010000003.1"/>
</dbReference>
<evidence type="ECO:0000313" key="3">
    <source>
        <dbReference type="EMBL" id="MFD2903357.1"/>
    </source>
</evidence>
<feature type="domain" description="Protein SirB1 N-terminal" evidence="2">
    <location>
        <begin position="102"/>
        <end position="255"/>
    </location>
</feature>
<dbReference type="EMBL" id="JBHUPE010000003">
    <property type="protein sequence ID" value="MFD2903357.1"/>
    <property type="molecule type" value="Genomic_DNA"/>
</dbReference>
<gene>
    <name evidence="3" type="ORF">ACFS6I_05440</name>
</gene>